<evidence type="ECO:0000256" key="3">
    <source>
        <dbReference type="ARBA" id="ARBA00006171"/>
    </source>
</evidence>
<dbReference type="GO" id="GO:0008967">
    <property type="term" value="F:phosphoglycolate phosphatase activity"/>
    <property type="evidence" value="ECO:0007669"/>
    <property type="project" value="UniProtKB-EC"/>
</dbReference>
<evidence type="ECO:0000313" key="6">
    <source>
        <dbReference type="Proteomes" id="UP000184694"/>
    </source>
</evidence>
<dbReference type="InterPro" id="IPR006439">
    <property type="entry name" value="HAD-SF_hydro_IA"/>
</dbReference>
<dbReference type="EMBL" id="FSRG01000003">
    <property type="protein sequence ID" value="SIN72170.1"/>
    <property type="molecule type" value="Genomic_DNA"/>
</dbReference>
<organism evidence="5 6">
    <name type="scientific">Halodesulfovibrio marinisediminis DSM 17456</name>
    <dbReference type="NCBI Taxonomy" id="1121457"/>
    <lineage>
        <taxon>Bacteria</taxon>
        <taxon>Pseudomonadati</taxon>
        <taxon>Thermodesulfobacteriota</taxon>
        <taxon>Desulfovibrionia</taxon>
        <taxon>Desulfovibrionales</taxon>
        <taxon>Desulfovibrionaceae</taxon>
        <taxon>Halodesulfovibrio</taxon>
    </lineage>
</organism>
<gene>
    <name evidence="5" type="ORF">SAMN02745161_0331</name>
</gene>
<name>A0A1N6DN37_9BACT</name>
<dbReference type="InterPro" id="IPR041492">
    <property type="entry name" value="HAD_2"/>
</dbReference>
<accession>A0A1N6DN37</accession>
<dbReference type="OrthoDB" id="5421442at2"/>
<evidence type="ECO:0000256" key="1">
    <source>
        <dbReference type="ARBA" id="ARBA00000830"/>
    </source>
</evidence>
<evidence type="ECO:0000256" key="2">
    <source>
        <dbReference type="ARBA" id="ARBA00004818"/>
    </source>
</evidence>
<dbReference type="InterPro" id="IPR023214">
    <property type="entry name" value="HAD_sf"/>
</dbReference>
<dbReference type="Gene3D" id="1.10.150.240">
    <property type="entry name" value="Putative phosphatase, domain 2"/>
    <property type="match status" value="1"/>
</dbReference>
<reference evidence="6" key="1">
    <citation type="submission" date="2016-11" db="EMBL/GenBank/DDBJ databases">
        <authorList>
            <person name="Varghese N."/>
            <person name="Submissions S."/>
        </authorList>
    </citation>
    <scope>NUCLEOTIDE SEQUENCE [LARGE SCALE GENOMIC DNA]</scope>
    <source>
        <strain evidence="6">DSM 17456</strain>
    </source>
</reference>
<dbReference type="NCBIfam" id="TIGR01549">
    <property type="entry name" value="HAD-SF-IA-v1"/>
    <property type="match status" value="1"/>
</dbReference>
<dbReference type="PANTHER" id="PTHR43434:SF1">
    <property type="entry name" value="PHOSPHOGLYCOLATE PHOSPHATASE"/>
    <property type="match status" value="1"/>
</dbReference>
<comment type="similarity">
    <text evidence="3">Belongs to the HAD-like hydrolase superfamily. CbbY/CbbZ/Gph/YieH family.</text>
</comment>
<dbReference type="SUPFAM" id="SSF56784">
    <property type="entry name" value="HAD-like"/>
    <property type="match status" value="1"/>
</dbReference>
<sequence>MLHSLKAVVFDFDGTLAIPTIDFNEMKQRAYDAVKTIYPNLPDLNGLPLLEWLDMAKKQAAKENLSILDAMDKAAISAAKDVELEAAARSDVFTWTRNLLSELRKRDITPCIVTRNCTEAVRIVFPDVDQYCPVVLTRDDVPIVKPDPDHLHRALALVSCLPHEAIMTGDHLMDIHTGKATGTLTAGVCTGEATREEFEAENPDFIAADCWDLFLQLAKFEK</sequence>
<dbReference type="InterPro" id="IPR023198">
    <property type="entry name" value="PGP-like_dom2"/>
</dbReference>
<dbReference type="GO" id="GO:0006281">
    <property type="term" value="P:DNA repair"/>
    <property type="evidence" value="ECO:0007669"/>
    <property type="project" value="TreeGrafter"/>
</dbReference>
<dbReference type="AlphaFoldDB" id="A0A1N6DN37"/>
<dbReference type="STRING" id="1121457.SAMN02745161_0331"/>
<dbReference type="PANTHER" id="PTHR43434">
    <property type="entry name" value="PHOSPHOGLYCOLATE PHOSPHATASE"/>
    <property type="match status" value="1"/>
</dbReference>
<dbReference type="RefSeq" id="WP_074215219.1">
    <property type="nucleotide sequence ID" value="NZ_FSRG01000003.1"/>
</dbReference>
<proteinExistence type="inferred from homology"/>
<dbReference type="Pfam" id="PF13419">
    <property type="entry name" value="HAD_2"/>
    <property type="match status" value="1"/>
</dbReference>
<keyword evidence="6" id="KW-1185">Reference proteome</keyword>
<comment type="pathway">
    <text evidence="2">Organic acid metabolism; glycolate biosynthesis; glycolate from 2-phosphoglycolate: step 1/1.</text>
</comment>
<dbReference type="InterPro" id="IPR036412">
    <property type="entry name" value="HAD-like_sf"/>
</dbReference>
<evidence type="ECO:0000256" key="4">
    <source>
        <dbReference type="ARBA" id="ARBA00013078"/>
    </source>
</evidence>
<dbReference type="Gene3D" id="3.40.50.1000">
    <property type="entry name" value="HAD superfamily/HAD-like"/>
    <property type="match status" value="1"/>
</dbReference>
<protein>
    <recommendedName>
        <fullName evidence="4">phosphoglycolate phosphatase</fullName>
        <ecNumber evidence="4">3.1.3.18</ecNumber>
    </recommendedName>
</protein>
<evidence type="ECO:0000313" key="5">
    <source>
        <dbReference type="EMBL" id="SIN72170.1"/>
    </source>
</evidence>
<dbReference type="InterPro" id="IPR050155">
    <property type="entry name" value="HAD-like_hydrolase_sf"/>
</dbReference>
<dbReference type="EC" id="3.1.3.18" evidence="4"/>
<dbReference type="SFLD" id="SFLDG01129">
    <property type="entry name" value="C1.5:_HAD__Beta-PGM__Phosphata"/>
    <property type="match status" value="1"/>
</dbReference>
<dbReference type="SFLD" id="SFLDS00003">
    <property type="entry name" value="Haloacid_Dehalogenase"/>
    <property type="match status" value="1"/>
</dbReference>
<comment type="catalytic activity">
    <reaction evidence="1">
        <text>2-phosphoglycolate + H2O = glycolate + phosphate</text>
        <dbReference type="Rhea" id="RHEA:14369"/>
        <dbReference type="ChEBI" id="CHEBI:15377"/>
        <dbReference type="ChEBI" id="CHEBI:29805"/>
        <dbReference type="ChEBI" id="CHEBI:43474"/>
        <dbReference type="ChEBI" id="CHEBI:58033"/>
        <dbReference type="EC" id="3.1.3.18"/>
    </reaction>
</comment>
<dbReference type="Proteomes" id="UP000184694">
    <property type="component" value="Unassembled WGS sequence"/>
</dbReference>